<comment type="caution">
    <text evidence="6">The sequence shown here is derived from an EMBL/GenBank/DDBJ whole genome shotgun (WGS) entry which is preliminary data.</text>
</comment>
<keyword evidence="3 5" id="KW-1133">Transmembrane helix</keyword>
<dbReference type="Pfam" id="PF07690">
    <property type="entry name" value="MFS_1"/>
    <property type="match status" value="2"/>
</dbReference>
<feature type="transmembrane region" description="Helical" evidence="5">
    <location>
        <begin position="677"/>
        <end position="699"/>
    </location>
</feature>
<dbReference type="GO" id="GO:0022857">
    <property type="term" value="F:transmembrane transporter activity"/>
    <property type="evidence" value="ECO:0007669"/>
    <property type="project" value="InterPro"/>
</dbReference>
<keyword evidence="7" id="KW-1185">Reference proteome</keyword>
<feature type="transmembrane region" description="Helical" evidence="5">
    <location>
        <begin position="611"/>
        <end position="632"/>
    </location>
</feature>
<dbReference type="PANTHER" id="PTHR23507:SF1">
    <property type="entry name" value="FI18259P1-RELATED"/>
    <property type="match status" value="1"/>
</dbReference>
<evidence type="ECO:0000256" key="3">
    <source>
        <dbReference type="ARBA" id="ARBA00022989"/>
    </source>
</evidence>
<dbReference type="EMBL" id="JAVRBK010000002">
    <property type="protein sequence ID" value="KAK5647379.1"/>
    <property type="molecule type" value="Genomic_DNA"/>
</dbReference>
<feature type="transmembrane region" description="Helical" evidence="5">
    <location>
        <begin position="839"/>
        <end position="857"/>
    </location>
</feature>
<dbReference type="GO" id="GO:0016020">
    <property type="term" value="C:membrane"/>
    <property type="evidence" value="ECO:0007669"/>
    <property type="project" value="UniProtKB-SubCell"/>
</dbReference>
<feature type="transmembrane region" description="Helical" evidence="5">
    <location>
        <begin position="505"/>
        <end position="525"/>
    </location>
</feature>
<dbReference type="AlphaFoldDB" id="A0AAN7VIR9"/>
<evidence type="ECO:0000313" key="7">
    <source>
        <dbReference type="Proteomes" id="UP001329430"/>
    </source>
</evidence>
<feature type="transmembrane region" description="Helical" evidence="5">
    <location>
        <begin position="80"/>
        <end position="97"/>
    </location>
</feature>
<dbReference type="PANTHER" id="PTHR23507">
    <property type="entry name" value="ZGC:174356"/>
    <property type="match status" value="1"/>
</dbReference>
<feature type="transmembrane region" description="Helical" evidence="5">
    <location>
        <begin position="863"/>
        <end position="882"/>
    </location>
</feature>
<feature type="transmembrane region" description="Helical" evidence="5">
    <location>
        <begin position="894"/>
        <end position="913"/>
    </location>
</feature>
<keyword evidence="4 5" id="KW-0472">Membrane</keyword>
<keyword evidence="2 5" id="KW-0812">Transmembrane</keyword>
<proteinExistence type="predicted"/>
<name>A0AAN7VIR9_9COLE</name>
<dbReference type="Gene3D" id="1.20.1250.20">
    <property type="entry name" value="MFS general substrate transporter like domains"/>
    <property type="match status" value="2"/>
</dbReference>
<dbReference type="InterPro" id="IPR036259">
    <property type="entry name" value="MFS_trans_sf"/>
</dbReference>
<feature type="transmembrane region" description="Helical" evidence="5">
    <location>
        <begin position="705"/>
        <end position="726"/>
    </location>
</feature>
<evidence type="ECO:0000256" key="4">
    <source>
        <dbReference type="ARBA" id="ARBA00023136"/>
    </source>
</evidence>
<accession>A0AAN7VIR9</accession>
<feature type="transmembrane region" description="Helical" evidence="5">
    <location>
        <begin position="268"/>
        <end position="292"/>
    </location>
</feature>
<feature type="transmembrane region" description="Helical" evidence="5">
    <location>
        <begin position="109"/>
        <end position="131"/>
    </location>
</feature>
<reference evidence="6 7" key="1">
    <citation type="journal article" date="2024" name="Insects">
        <title>An Improved Chromosome-Level Genome Assembly of the Firefly Pyrocoelia pectoralis.</title>
        <authorList>
            <person name="Fu X."/>
            <person name="Meyer-Rochow V.B."/>
            <person name="Ballantyne L."/>
            <person name="Zhu X."/>
        </authorList>
    </citation>
    <scope>NUCLEOTIDE SEQUENCE [LARGE SCALE GENOMIC DNA]</scope>
    <source>
        <strain evidence="6">XCY_ONT2</strain>
    </source>
</reference>
<feature type="transmembrane region" description="Helical" evidence="5">
    <location>
        <begin position="768"/>
        <end position="792"/>
    </location>
</feature>
<evidence type="ECO:0000256" key="2">
    <source>
        <dbReference type="ARBA" id="ARBA00022692"/>
    </source>
</evidence>
<feature type="transmembrane region" description="Helical" evidence="5">
    <location>
        <begin position="804"/>
        <end position="827"/>
    </location>
</feature>
<feature type="transmembrane region" description="Helical" evidence="5">
    <location>
        <begin position="202"/>
        <end position="226"/>
    </location>
</feature>
<dbReference type="SUPFAM" id="SSF103473">
    <property type="entry name" value="MFS general substrate transporter"/>
    <property type="match status" value="2"/>
</dbReference>
<feature type="transmembrane region" description="Helical" evidence="5">
    <location>
        <begin position="177"/>
        <end position="196"/>
    </location>
</feature>
<feature type="transmembrane region" description="Helical" evidence="5">
    <location>
        <begin position="304"/>
        <end position="326"/>
    </location>
</feature>
<feature type="transmembrane region" description="Helical" evidence="5">
    <location>
        <begin position="644"/>
        <end position="665"/>
    </location>
</feature>
<evidence type="ECO:0000256" key="1">
    <source>
        <dbReference type="ARBA" id="ARBA00004141"/>
    </source>
</evidence>
<feature type="transmembrane region" description="Helical" evidence="5">
    <location>
        <begin position="335"/>
        <end position="355"/>
    </location>
</feature>
<feature type="transmembrane region" description="Helical" evidence="5">
    <location>
        <begin position="394"/>
        <end position="413"/>
    </location>
</feature>
<feature type="transmembrane region" description="Helical" evidence="5">
    <location>
        <begin position="361"/>
        <end position="382"/>
    </location>
</feature>
<protein>
    <recommendedName>
        <fullName evidence="8">Solute carrier family 46 member 3</fullName>
    </recommendedName>
</protein>
<dbReference type="Proteomes" id="UP001329430">
    <property type="component" value="Chromosome 2"/>
</dbReference>
<feature type="transmembrane region" description="Helical" evidence="5">
    <location>
        <begin position="425"/>
        <end position="451"/>
    </location>
</feature>
<gene>
    <name evidence="6" type="ORF">RI129_002271</name>
</gene>
<evidence type="ECO:0000313" key="6">
    <source>
        <dbReference type="EMBL" id="KAK5647379.1"/>
    </source>
</evidence>
<comment type="subcellular location">
    <subcellularLocation>
        <location evidence="1">Membrane</location>
        <topology evidence="1">Multi-pass membrane protein</topology>
    </subcellularLocation>
</comment>
<dbReference type="InterPro" id="IPR011701">
    <property type="entry name" value="MFS"/>
</dbReference>
<evidence type="ECO:0008006" key="8">
    <source>
        <dbReference type="Google" id="ProtNLM"/>
    </source>
</evidence>
<feature type="transmembrane region" description="Helical" evidence="5">
    <location>
        <begin position="582"/>
        <end position="599"/>
    </location>
</feature>
<evidence type="ECO:0000256" key="5">
    <source>
        <dbReference type="SAM" id="Phobius"/>
    </source>
</evidence>
<organism evidence="6 7">
    <name type="scientific">Pyrocoelia pectoralis</name>
    <dbReference type="NCBI Taxonomy" id="417401"/>
    <lineage>
        <taxon>Eukaryota</taxon>
        <taxon>Metazoa</taxon>
        <taxon>Ecdysozoa</taxon>
        <taxon>Arthropoda</taxon>
        <taxon>Hexapoda</taxon>
        <taxon>Insecta</taxon>
        <taxon>Pterygota</taxon>
        <taxon>Neoptera</taxon>
        <taxon>Endopterygota</taxon>
        <taxon>Coleoptera</taxon>
        <taxon>Polyphaga</taxon>
        <taxon>Elateriformia</taxon>
        <taxon>Elateroidea</taxon>
        <taxon>Lampyridae</taxon>
        <taxon>Lampyrinae</taxon>
        <taxon>Pyrocoelia</taxon>
    </lineage>
</organism>
<sequence length="977" mass="109678">MKIRLILNAITIEPLLICYVAARAMCDPTLKNLELDKACFVKANYNGTVCNTITNGTFEQRNFTKENNAIQLHITNMHSWQVSASSMITMFVVLLLGTLSDHYKVRKPFLIFSVAGQLVEFSGCILCVTYMDECPLEVLGIAQEIVLSLFGGEKLFLAAIFAYLTDITLEENRTLRIAIIQGIYNICFGIGHFFTGTLLSQLGYTIILIIGSVLTTLGLAYGIFFVKESSIISKENVDKDAITRLTGKEFLETLKLFSKYPKSQNFKIIEILIVLAIASTISNGELSVMFLFTETAYSWTIREYTYFFTITTTINTLGLTCAVPLFTEVLKLHDLLIIAAAFINRIVVNIVYVTVRTPMGLYIGCSIAILRILTLVGIRSQLTKYVHQFDVCKVLALYTVVDSCSEAFASALYNKGIYGPTQSTFPHAFFLAGIGLSTIGILIVLVMYYMVKKSQTKDEKGTSAFEAVQCYRFGKMEPNKETQEKLEGKTIQCLKKMNLKERFLLIKKVITIEPLVCLLVLARIMSGPALTNLQFEKACKVNAKYNDTVCDAIVSGTYRQKNFTEENNVVQSYITGMRSWEVPLSSVLPVIIILFVGAYSDRHKIRKPFMLMPLIGDMVGLIGSAINVWYMYEWPLEILIISDKVIPSIFGSEKMITTIGYAYIADISTKEMRLIRLTTIPIALTVLTPIFQAVSGILFRKVGYFAIFAISLCMFIMAFTYGLCVVKESVKMKRKKKELIKDVCNIQHVTDTFKLLVQKKENMDRTNFLTLLLIFFLHGMVFSGEQSTFFLFVQQAYQWTVVEYSYFTTANTVLKFIALSVAVPIFVKVFKLRDLTIMLIAYLDSILASIIFVTVQLPVGLYIGRACSILIATGLPASRSLVTKVVSSEDVAKAISLSTIIQAIAAAVAAQIYHRGIYEHTRKSFPQAFLLLGVGIHILEIFIILGMYWRERHNQQHVGNTTTDVVLEAQITEEIHL</sequence>
<feature type="transmembrane region" description="Helical" evidence="5">
    <location>
        <begin position="5"/>
        <end position="25"/>
    </location>
</feature>
<feature type="transmembrane region" description="Helical" evidence="5">
    <location>
        <begin position="925"/>
        <end position="949"/>
    </location>
</feature>
<feature type="transmembrane region" description="Helical" evidence="5">
    <location>
        <begin position="146"/>
        <end position="165"/>
    </location>
</feature>